<proteinExistence type="predicted"/>
<evidence type="ECO:0000313" key="2">
    <source>
        <dbReference type="Proteomes" id="UP000187085"/>
    </source>
</evidence>
<dbReference type="RefSeq" id="WP_076705543.1">
    <property type="nucleotide sequence ID" value="NZ_MRDE01000078.1"/>
</dbReference>
<gene>
    <name evidence="1" type="ORF">BKD30_13950</name>
</gene>
<accession>A0A1R1L6Q5</accession>
<keyword evidence="2" id="KW-1185">Reference proteome</keyword>
<dbReference type="AlphaFoldDB" id="A0A1R1L6Q5"/>
<dbReference type="Proteomes" id="UP000187085">
    <property type="component" value="Unassembled WGS sequence"/>
</dbReference>
<comment type="caution">
    <text evidence="1">The sequence shown here is derived from an EMBL/GenBank/DDBJ whole genome shotgun (WGS) entry which is preliminary data.</text>
</comment>
<dbReference type="STRING" id="554083.BKD30_13950"/>
<reference evidence="1 2" key="1">
    <citation type="submission" date="2016-12" db="EMBL/GenBank/DDBJ databases">
        <title>Draft genome of Tersicoccus phoenicis 1P05MA.</title>
        <authorList>
            <person name="Nakajima Y."/>
            <person name="Yoshizawa S."/>
            <person name="Nakamura K."/>
            <person name="Ogura Y."/>
            <person name="Hayashi T."/>
            <person name="Kogure K."/>
        </authorList>
    </citation>
    <scope>NUCLEOTIDE SEQUENCE [LARGE SCALE GENOMIC DNA]</scope>
    <source>
        <strain evidence="1 2">1p05MA</strain>
    </source>
</reference>
<dbReference type="OrthoDB" id="7051771at2"/>
<organism evidence="1 2">
    <name type="scientific">Tersicoccus phoenicis</name>
    <dbReference type="NCBI Taxonomy" id="554083"/>
    <lineage>
        <taxon>Bacteria</taxon>
        <taxon>Bacillati</taxon>
        <taxon>Actinomycetota</taxon>
        <taxon>Actinomycetes</taxon>
        <taxon>Micrococcales</taxon>
        <taxon>Micrococcaceae</taxon>
        <taxon>Tersicoccus</taxon>
    </lineage>
</organism>
<name>A0A1R1L6Q5_9MICC</name>
<protein>
    <submittedName>
        <fullName evidence="1">Uncharacterized protein</fullName>
    </submittedName>
</protein>
<sequence>MADDADAALPARADLDPILAGVLQSAARLQQLVPDAVLVGGSAAADVGAVASQVARQLFDPSPKDSRTVQRLSQYKGLSARWQDWSSTVETCRAVATGTVVGRP</sequence>
<evidence type="ECO:0000313" key="1">
    <source>
        <dbReference type="EMBL" id="OMH23231.1"/>
    </source>
</evidence>
<dbReference type="EMBL" id="MRDE01000078">
    <property type="protein sequence ID" value="OMH23231.1"/>
    <property type="molecule type" value="Genomic_DNA"/>
</dbReference>